<keyword evidence="2" id="KW-1185">Reference proteome</keyword>
<dbReference type="OrthoDB" id="932587at2"/>
<sequence>MGEYDIRLKDAFGRAGKELGEFLFGEEIVSYDIARLLRGDPREADVMARLKDGGLLHIEFQTHSEPEMPWRMLNYRVAMMERECEWKPPFVPMRQIVLYFGFYKHSMPNALTAEAIRFEYEVHDIRGVIDGGTRVDRSLTFEKNLLIALAAGKTVGTRWIPDFDQWEELVIIAGSLPSKERRSDCLRMAEVFSVLRGAQRHVANLIARYRSMPIDVNISETTFTKEVFDQGDAHGYDRAYHEISDEIEALRSSLKLRLTRSDATDTQAEALATLSFSRLIEMCKLLDGGTAATDALTEMNLISNTSSYD</sequence>
<reference evidence="1 2" key="1">
    <citation type="submission" date="2018-05" db="EMBL/GenBank/DDBJ databases">
        <title>The draft genome of strain NS-104.</title>
        <authorList>
            <person name="Hang P."/>
            <person name="Jiang J."/>
        </authorList>
    </citation>
    <scope>NUCLEOTIDE SEQUENCE [LARGE SCALE GENOMIC DNA]</scope>
    <source>
        <strain evidence="1 2">NS-104</strain>
    </source>
</reference>
<accession>A0A2U2DQF0</accession>
<evidence type="ECO:0000313" key="2">
    <source>
        <dbReference type="Proteomes" id="UP000245252"/>
    </source>
</evidence>
<gene>
    <name evidence="1" type="ORF">DEM27_15750</name>
</gene>
<dbReference type="EMBL" id="QFBC01000006">
    <property type="protein sequence ID" value="PWE55502.1"/>
    <property type="molecule type" value="Genomic_DNA"/>
</dbReference>
<name>A0A2U2DQF0_9HYPH</name>
<dbReference type="RefSeq" id="WP_109459201.1">
    <property type="nucleotide sequence ID" value="NZ_QFBC01000006.1"/>
</dbReference>
<organism evidence="1 2">
    <name type="scientific">Metarhizobium album</name>
    <dbReference type="NCBI Taxonomy" id="2182425"/>
    <lineage>
        <taxon>Bacteria</taxon>
        <taxon>Pseudomonadati</taxon>
        <taxon>Pseudomonadota</taxon>
        <taxon>Alphaproteobacteria</taxon>
        <taxon>Hyphomicrobiales</taxon>
        <taxon>Rhizobiaceae</taxon>
        <taxon>Metarhizobium</taxon>
    </lineage>
</organism>
<proteinExistence type="predicted"/>
<protein>
    <recommendedName>
        <fullName evidence="3">Transposase (putative) YhgA-like domain-containing protein</fullName>
    </recommendedName>
</protein>
<dbReference type="Proteomes" id="UP000245252">
    <property type="component" value="Unassembled WGS sequence"/>
</dbReference>
<evidence type="ECO:0008006" key="3">
    <source>
        <dbReference type="Google" id="ProtNLM"/>
    </source>
</evidence>
<comment type="caution">
    <text evidence="1">The sequence shown here is derived from an EMBL/GenBank/DDBJ whole genome shotgun (WGS) entry which is preliminary data.</text>
</comment>
<dbReference type="AlphaFoldDB" id="A0A2U2DQF0"/>
<evidence type="ECO:0000313" key="1">
    <source>
        <dbReference type="EMBL" id="PWE55502.1"/>
    </source>
</evidence>